<organism evidence="3 4">
    <name type="scientific">Betta splendens</name>
    <name type="common">Siamese fighting fish</name>
    <dbReference type="NCBI Taxonomy" id="158456"/>
    <lineage>
        <taxon>Eukaryota</taxon>
        <taxon>Metazoa</taxon>
        <taxon>Chordata</taxon>
        <taxon>Craniata</taxon>
        <taxon>Vertebrata</taxon>
        <taxon>Euteleostomi</taxon>
        <taxon>Actinopterygii</taxon>
        <taxon>Neopterygii</taxon>
        <taxon>Teleostei</taxon>
        <taxon>Neoteleostei</taxon>
        <taxon>Acanthomorphata</taxon>
        <taxon>Anabantaria</taxon>
        <taxon>Anabantiformes</taxon>
        <taxon>Anabantoidei</taxon>
        <taxon>Osphronemidae</taxon>
        <taxon>Betta</taxon>
    </lineage>
</organism>
<proteinExistence type="predicted"/>
<gene>
    <name evidence="4" type="primary">LOC114858617</name>
</gene>
<dbReference type="OrthoDB" id="5843397at2759"/>
<dbReference type="AlphaFoldDB" id="A0A6P7MY23"/>
<keyword evidence="3" id="KW-1185">Reference proteome</keyword>
<evidence type="ECO:0000313" key="4">
    <source>
        <dbReference type="RefSeq" id="XP_029011901.3"/>
    </source>
</evidence>
<accession>A0A6P7MY23</accession>
<dbReference type="PROSITE" id="PS50835">
    <property type="entry name" value="IG_LIKE"/>
    <property type="match status" value="1"/>
</dbReference>
<keyword evidence="1" id="KW-0732">Signal</keyword>
<dbReference type="Gene3D" id="2.60.40.10">
    <property type="entry name" value="Immunoglobulins"/>
    <property type="match status" value="2"/>
</dbReference>
<evidence type="ECO:0000256" key="1">
    <source>
        <dbReference type="SAM" id="SignalP"/>
    </source>
</evidence>
<sequence>MFPHFILLAVGFAAFLPDVLLSSCDETCADKPVFTPSSVVVKHGDPTNATCLVCKSCPDKLFGLEKSVGDHSTKGPTILWSVAKMTEWDPSPKCYYNAGAQRCCSTLPVTVYKPPDHVTFSSDFASDQMIEGQLYTLSCTVEQVAPVERVRVTFYRGSVPLGPAVSVSRPQKTPATEVYMINITASKEDNNSEYWCEAKLDLGLEGPRAPPVVRSKRVMATVSSNCLALVPSVGVWVTLAVLSLL</sequence>
<dbReference type="InParanoid" id="A0A6P7MY23"/>
<name>A0A6P7MY23_BETSP</name>
<reference evidence="4" key="1">
    <citation type="submission" date="2025-08" db="UniProtKB">
        <authorList>
            <consortium name="RefSeq"/>
        </authorList>
    </citation>
    <scope>IDENTIFICATION</scope>
</reference>
<dbReference type="InterPro" id="IPR013783">
    <property type="entry name" value="Ig-like_fold"/>
</dbReference>
<dbReference type="InterPro" id="IPR047012">
    <property type="entry name" value="ICAM_VCAM"/>
</dbReference>
<dbReference type="PANTHER" id="PTHR13771:SF9">
    <property type="entry name" value="INTERCELLULAR ADHESION MOLECULE 5"/>
    <property type="match status" value="1"/>
</dbReference>
<dbReference type="PANTHER" id="PTHR13771">
    <property type="entry name" value="INTERCELLULAR ADHESION MOLECULE"/>
    <property type="match status" value="1"/>
</dbReference>
<dbReference type="RefSeq" id="XP_029011901.3">
    <property type="nucleotide sequence ID" value="XM_029156068.3"/>
</dbReference>
<evidence type="ECO:0000259" key="2">
    <source>
        <dbReference type="PROSITE" id="PS50835"/>
    </source>
</evidence>
<dbReference type="GeneID" id="114858617"/>
<evidence type="ECO:0000313" key="3">
    <source>
        <dbReference type="Proteomes" id="UP000515150"/>
    </source>
</evidence>
<dbReference type="GO" id="GO:0005178">
    <property type="term" value="F:integrin binding"/>
    <property type="evidence" value="ECO:0007669"/>
    <property type="project" value="InterPro"/>
</dbReference>
<dbReference type="KEGG" id="bspl:114858617"/>
<protein>
    <submittedName>
        <fullName evidence="4">Uncharacterized protein LOC114858617</fullName>
    </submittedName>
</protein>
<dbReference type="GO" id="GO:0007155">
    <property type="term" value="P:cell adhesion"/>
    <property type="evidence" value="ECO:0007669"/>
    <property type="project" value="InterPro"/>
</dbReference>
<dbReference type="SUPFAM" id="SSF48726">
    <property type="entry name" value="Immunoglobulin"/>
    <property type="match status" value="1"/>
</dbReference>
<dbReference type="InterPro" id="IPR036179">
    <property type="entry name" value="Ig-like_dom_sf"/>
</dbReference>
<feature type="signal peptide" evidence="1">
    <location>
        <begin position="1"/>
        <end position="21"/>
    </location>
</feature>
<feature type="domain" description="Ig-like" evidence="2">
    <location>
        <begin position="115"/>
        <end position="198"/>
    </location>
</feature>
<feature type="chain" id="PRO_5040870328" evidence="1">
    <location>
        <begin position="22"/>
        <end position="245"/>
    </location>
</feature>
<dbReference type="Proteomes" id="UP000515150">
    <property type="component" value="Chromosome 1"/>
</dbReference>
<dbReference type="InterPro" id="IPR007110">
    <property type="entry name" value="Ig-like_dom"/>
</dbReference>